<dbReference type="KEGG" id="pfd:PFDG_05204"/>
<organism evidence="2 3">
    <name type="scientific">Plasmodium falciparum (isolate Dd2)</name>
    <dbReference type="NCBI Taxonomy" id="57267"/>
    <lineage>
        <taxon>Eukaryota</taxon>
        <taxon>Sar</taxon>
        <taxon>Alveolata</taxon>
        <taxon>Apicomplexa</taxon>
        <taxon>Aconoidasida</taxon>
        <taxon>Haemosporida</taxon>
        <taxon>Plasmodiidae</taxon>
        <taxon>Plasmodium</taxon>
        <taxon>Plasmodium (Laverania)</taxon>
    </lineage>
</organism>
<feature type="non-terminal residue" evidence="2">
    <location>
        <position position="93"/>
    </location>
</feature>
<evidence type="ECO:0000313" key="2">
    <source>
        <dbReference type="EMBL" id="KOB89653.1"/>
    </source>
</evidence>
<dbReference type="AlphaFoldDB" id="A0A0L7MA22"/>
<gene>
    <name evidence="2" type="ORF">PFDG_05204</name>
</gene>
<evidence type="ECO:0000313" key="3">
    <source>
        <dbReference type="Proteomes" id="UP000054282"/>
    </source>
</evidence>
<name>A0A0L7MA22_PLAF4</name>
<reference evidence="3" key="1">
    <citation type="submission" date="2006-09" db="EMBL/GenBank/DDBJ databases">
        <title>Annotation of Plasmodium falciparum Dd2.</title>
        <authorList>
            <consortium name="The Broad Institute Genome Sequencing Platform"/>
            <person name="Volkman S.K."/>
            <person name="Neafsey D.E."/>
            <person name="Dash A.P."/>
            <person name="Chitnis C.E."/>
            <person name="Hartl D.L."/>
            <person name="Young S.K."/>
            <person name="Zeng Q."/>
            <person name="Koehrsen M."/>
            <person name="Alvarado L."/>
            <person name="Berlin A."/>
            <person name="Borenstein D."/>
            <person name="Chapman S.B."/>
            <person name="Chen Z."/>
            <person name="Engels R."/>
            <person name="Freedman E."/>
            <person name="Gellesch M."/>
            <person name="Goldberg J."/>
            <person name="Griggs A."/>
            <person name="Gujja S."/>
            <person name="Heilman E.R."/>
            <person name="Heiman D.I."/>
            <person name="Howarth C."/>
            <person name="Jen D."/>
            <person name="Larson L."/>
            <person name="Mehta T."/>
            <person name="Neiman D."/>
            <person name="Park D."/>
            <person name="Pearson M."/>
            <person name="Roberts A."/>
            <person name="Saif S."/>
            <person name="Shea T."/>
            <person name="Shenoy N."/>
            <person name="Sisk P."/>
            <person name="Stolte C."/>
            <person name="Sykes S."/>
            <person name="Walk T."/>
            <person name="White J."/>
            <person name="Yandava C."/>
            <person name="Haas B."/>
            <person name="Henn M.R."/>
            <person name="Nusbaum C."/>
            <person name="Birren B."/>
        </authorList>
    </citation>
    <scope>NUCLEOTIDE SEQUENCE [LARGE SCALE GENOMIC DNA]</scope>
</reference>
<sequence length="93" mass="10730">MSLMSSNKKVSRKKNHKEENRTQQNVYKEIENDHKNINENKISTIIPPLAGRQLMMEMEHSVKKTTGGRMHAASRAVRDWLNGRLPRSHHVSG</sequence>
<dbReference type="EMBL" id="GG702861">
    <property type="protein sequence ID" value="KOB89653.1"/>
    <property type="molecule type" value="Genomic_DNA"/>
</dbReference>
<dbReference type="Proteomes" id="UP000054282">
    <property type="component" value="Unassembled WGS sequence"/>
</dbReference>
<protein>
    <submittedName>
        <fullName evidence="2">Uncharacterized protein</fullName>
    </submittedName>
</protein>
<accession>A0A0L7MA22</accession>
<feature type="region of interest" description="Disordered" evidence="1">
    <location>
        <begin position="1"/>
        <end position="26"/>
    </location>
</feature>
<proteinExistence type="predicted"/>
<reference evidence="3" key="2">
    <citation type="submission" date="2006-09" db="EMBL/GenBank/DDBJ databases">
        <title>The genome sequence of Plasmodium falciparum Dd2.</title>
        <authorList>
            <consortium name="The Broad Institute Genome Sequencing Platform"/>
            <person name="Birren B."/>
            <person name="Lander E."/>
            <person name="Galagan J."/>
            <person name="Nusbaum C."/>
            <person name="Devon K."/>
            <person name="Henn M."/>
            <person name="Jaffe D."/>
            <person name="Butler J."/>
            <person name="Alvarez P."/>
            <person name="Gnerre S."/>
            <person name="Grabherr M."/>
            <person name="Kleber M."/>
            <person name="Mauceli E."/>
            <person name="Brockman W."/>
            <person name="MacCallum I.A."/>
            <person name="Rounsley S."/>
            <person name="Young S."/>
            <person name="LaButti K."/>
            <person name="Pushparaj V."/>
            <person name="DeCaprio D."/>
            <person name="Crawford M."/>
            <person name="Koehrsen M."/>
            <person name="Engels R."/>
            <person name="Montgomery P."/>
            <person name="Pearson M."/>
            <person name="Howarth C."/>
            <person name="Larson L."/>
            <person name="Luoma S."/>
            <person name="White J."/>
            <person name="Kodira C."/>
            <person name="Zeng Q."/>
            <person name="O'Leary S."/>
            <person name="Yandava C."/>
            <person name="Alvarado L."/>
            <person name="Wirth D."/>
            <person name="Volkman S."/>
            <person name="Hartl D."/>
        </authorList>
    </citation>
    <scope>NUCLEOTIDE SEQUENCE [LARGE SCALE GENOMIC DNA]</scope>
</reference>
<evidence type="ECO:0000256" key="1">
    <source>
        <dbReference type="SAM" id="MobiDB-lite"/>
    </source>
</evidence>